<evidence type="ECO:0000313" key="2">
    <source>
        <dbReference type="EMBL" id="RXN38311.1"/>
    </source>
</evidence>
<feature type="region of interest" description="Disordered" evidence="1">
    <location>
        <begin position="1"/>
        <end position="132"/>
    </location>
</feature>
<feature type="compositionally biased region" description="Polar residues" evidence="1">
    <location>
        <begin position="1"/>
        <end position="15"/>
    </location>
</feature>
<sequence>MLLSGTGKQKLQSKANSRKSKSPNPGQAYSVGERPSSVSSVHSEGDYHRQAPTWAWEDRPSSTGSMQFPYNPLTMRMLSSTPPTSMACPSPSMQSQQQPQGGASGPVAPTRAWEREPPLLSEQYETLSDSDD</sequence>
<reference evidence="2 3" key="1">
    <citation type="submission" date="2018-03" db="EMBL/GenBank/DDBJ databases">
        <title>Draft genome sequence of Rohu Carp (Labeo rohita).</title>
        <authorList>
            <person name="Das P."/>
            <person name="Kushwaha B."/>
            <person name="Joshi C.G."/>
            <person name="Kumar D."/>
            <person name="Nagpure N.S."/>
            <person name="Sahoo L."/>
            <person name="Das S.P."/>
            <person name="Bit A."/>
            <person name="Patnaik S."/>
            <person name="Meher P.K."/>
            <person name="Jayasankar P."/>
            <person name="Koringa P.G."/>
            <person name="Patel N.V."/>
            <person name="Hinsu A.T."/>
            <person name="Kumar R."/>
            <person name="Pandey M."/>
            <person name="Agarwal S."/>
            <person name="Srivastava S."/>
            <person name="Singh M."/>
            <person name="Iquebal M.A."/>
            <person name="Jaiswal S."/>
            <person name="Angadi U.B."/>
            <person name="Kumar N."/>
            <person name="Raza M."/>
            <person name="Shah T.M."/>
            <person name="Rai A."/>
            <person name="Jena J.K."/>
        </authorList>
    </citation>
    <scope>NUCLEOTIDE SEQUENCE [LARGE SCALE GENOMIC DNA]</scope>
    <source>
        <strain evidence="2">DASCIFA01</strain>
        <tissue evidence="2">Testis</tissue>
    </source>
</reference>
<evidence type="ECO:0000313" key="3">
    <source>
        <dbReference type="Proteomes" id="UP000290572"/>
    </source>
</evidence>
<dbReference type="Proteomes" id="UP000290572">
    <property type="component" value="Unassembled WGS sequence"/>
</dbReference>
<dbReference type="AlphaFoldDB" id="A0A498P277"/>
<feature type="compositionally biased region" description="Polar residues" evidence="1">
    <location>
        <begin position="123"/>
        <end position="132"/>
    </location>
</feature>
<gene>
    <name evidence="2" type="ORF">ROHU_001232</name>
</gene>
<comment type="caution">
    <text evidence="2">The sequence shown here is derived from an EMBL/GenBank/DDBJ whole genome shotgun (WGS) entry which is preliminary data.</text>
</comment>
<dbReference type="STRING" id="84645.A0A498P277"/>
<protein>
    <submittedName>
        <fullName evidence="2">Nuclear receptor corepressor 1-like protein</fullName>
    </submittedName>
</protein>
<dbReference type="EMBL" id="QBIY01004946">
    <property type="protein sequence ID" value="RXN38311.1"/>
    <property type="molecule type" value="Genomic_DNA"/>
</dbReference>
<proteinExistence type="predicted"/>
<name>A0A498P277_LABRO</name>
<accession>A0A498P277</accession>
<keyword evidence="2" id="KW-0675">Receptor</keyword>
<evidence type="ECO:0000256" key="1">
    <source>
        <dbReference type="SAM" id="MobiDB-lite"/>
    </source>
</evidence>
<organism evidence="2 3">
    <name type="scientific">Labeo rohita</name>
    <name type="common">Indian major carp</name>
    <name type="synonym">Cyprinus rohita</name>
    <dbReference type="NCBI Taxonomy" id="84645"/>
    <lineage>
        <taxon>Eukaryota</taxon>
        <taxon>Metazoa</taxon>
        <taxon>Chordata</taxon>
        <taxon>Craniata</taxon>
        <taxon>Vertebrata</taxon>
        <taxon>Euteleostomi</taxon>
        <taxon>Actinopterygii</taxon>
        <taxon>Neopterygii</taxon>
        <taxon>Teleostei</taxon>
        <taxon>Ostariophysi</taxon>
        <taxon>Cypriniformes</taxon>
        <taxon>Cyprinidae</taxon>
        <taxon>Labeoninae</taxon>
        <taxon>Labeonini</taxon>
        <taxon>Labeo</taxon>
    </lineage>
</organism>
<keyword evidence="3" id="KW-1185">Reference proteome</keyword>
<feature type="compositionally biased region" description="Low complexity" evidence="1">
    <location>
        <begin position="85"/>
        <end position="109"/>
    </location>
</feature>